<dbReference type="AlphaFoldDB" id="A0A2T7P8C2"/>
<dbReference type="InterPro" id="IPR036236">
    <property type="entry name" value="Znf_C2H2_sf"/>
</dbReference>
<dbReference type="PROSITE" id="PS50157">
    <property type="entry name" value="ZINC_FINGER_C2H2_2"/>
    <property type="match status" value="2"/>
</dbReference>
<dbReference type="Gene3D" id="3.30.160.60">
    <property type="entry name" value="Classic Zinc Finger"/>
    <property type="match status" value="1"/>
</dbReference>
<dbReference type="InterPro" id="IPR013087">
    <property type="entry name" value="Znf_C2H2_type"/>
</dbReference>
<keyword evidence="1" id="KW-0479">Metal-binding</keyword>
<sequence>MFVGRMATLLKAKKQRHSLLGQEESAWQRSEVYCAATASRERQDPPRMLPDLSDPSLVLSSGYLCRNCGKKFSYSHSMMRHRRKCEGTYHLTCGFCGKRFHRRDLYADHLATNHNAVDAARKRLADPEEQVSILAPANM</sequence>
<evidence type="ECO:0000259" key="2">
    <source>
        <dbReference type="PROSITE" id="PS50157"/>
    </source>
</evidence>
<keyword evidence="4" id="KW-1185">Reference proteome</keyword>
<protein>
    <recommendedName>
        <fullName evidence="2">C2H2-type domain-containing protein</fullName>
    </recommendedName>
</protein>
<dbReference type="OrthoDB" id="6147588at2759"/>
<comment type="caution">
    <text evidence="3">The sequence shown here is derived from an EMBL/GenBank/DDBJ whole genome shotgun (WGS) entry which is preliminary data.</text>
</comment>
<feature type="domain" description="C2H2-type" evidence="2">
    <location>
        <begin position="91"/>
        <end position="119"/>
    </location>
</feature>
<dbReference type="GO" id="GO:0008270">
    <property type="term" value="F:zinc ion binding"/>
    <property type="evidence" value="ECO:0007669"/>
    <property type="project" value="UniProtKB-KW"/>
</dbReference>
<accession>A0A2T7P8C2</accession>
<dbReference type="Pfam" id="PF00096">
    <property type="entry name" value="zf-C2H2"/>
    <property type="match status" value="2"/>
</dbReference>
<dbReference type="SUPFAM" id="SSF57667">
    <property type="entry name" value="beta-beta-alpha zinc fingers"/>
    <property type="match status" value="1"/>
</dbReference>
<evidence type="ECO:0000313" key="4">
    <source>
        <dbReference type="Proteomes" id="UP000245119"/>
    </source>
</evidence>
<dbReference type="Proteomes" id="UP000245119">
    <property type="component" value="Linkage Group LG5"/>
</dbReference>
<evidence type="ECO:0000313" key="3">
    <source>
        <dbReference type="EMBL" id="PVD29680.1"/>
    </source>
</evidence>
<proteinExistence type="predicted"/>
<keyword evidence="1" id="KW-0863">Zinc-finger</keyword>
<feature type="domain" description="C2H2-type" evidence="2">
    <location>
        <begin position="63"/>
        <end position="90"/>
    </location>
</feature>
<gene>
    <name evidence="3" type="ORF">C0Q70_08935</name>
</gene>
<organism evidence="3 4">
    <name type="scientific">Pomacea canaliculata</name>
    <name type="common">Golden apple snail</name>
    <dbReference type="NCBI Taxonomy" id="400727"/>
    <lineage>
        <taxon>Eukaryota</taxon>
        <taxon>Metazoa</taxon>
        <taxon>Spiralia</taxon>
        <taxon>Lophotrochozoa</taxon>
        <taxon>Mollusca</taxon>
        <taxon>Gastropoda</taxon>
        <taxon>Caenogastropoda</taxon>
        <taxon>Architaenioglossa</taxon>
        <taxon>Ampullarioidea</taxon>
        <taxon>Ampullariidae</taxon>
        <taxon>Pomacea</taxon>
    </lineage>
</organism>
<dbReference type="PROSITE" id="PS00028">
    <property type="entry name" value="ZINC_FINGER_C2H2_1"/>
    <property type="match status" value="1"/>
</dbReference>
<keyword evidence="1" id="KW-0862">Zinc</keyword>
<dbReference type="SMART" id="SM00355">
    <property type="entry name" value="ZnF_C2H2"/>
    <property type="match status" value="2"/>
</dbReference>
<reference evidence="3 4" key="1">
    <citation type="submission" date="2018-04" db="EMBL/GenBank/DDBJ databases">
        <title>The genome of golden apple snail Pomacea canaliculata provides insight into stress tolerance and invasive adaptation.</title>
        <authorList>
            <person name="Liu C."/>
            <person name="Liu B."/>
            <person name="Ren Y."/>
            <person name="Zhang Y."/>
            <person name="Wang H."/>
            <person name="Li S."/>
            <person name="Jiang F."/>
            <person name="Yin L."/>
            <person name="Zhang G."/>
            <person name="Qian W."/>
            <person name="Fan W."/>
        </authorList>
    </citation>
    <scope>NUCLEOTIDE SEQUENCE [LARGE SCALE GENOMIC DNA]</scope>
    <source>
        <strain evidence="3">SZHN2017</strain>
        <tissue evidence="3">Muscle</tissue>
    </source>
</reference>
<name>A0A2T7P8C2_POMCA</name>
<dbReference type="EMBL" id="PZQS01000005">
    <property type="protein sequence ID" value="PVD29680.1"/>
    <property type="molecule type" value="Genomic_DNA"/>
</dbReference>
<evidence type="ECO:0000256" key="1">
    <source>
        <dbReference type="PROSITE-ProRule" id="PRU00042"/>
    </source>
</evidence>